<organism evidence="9 10">
    <name type="scientific">Pseudooceanicola spongiae</name>
    <dbReference type="NCBI Taxonomy" id="2613965"/>
    <lineage>
        <taxon>Bacteria</taxon>
        <taxon>Pseudomonadati</taxon>
        <taxon>Pseudomonadota</taxon>
        <taxon>Alphaproteobacteria</taxon>
        <taxon>Rhodobacterales</taxon>
        <taxon>Paracoccaceae</taxon>
        <taxon>Pseudooceanicola</taxon>
    </lineage>
</organism>
<evidence type="ECO:0000256" key="8">
    <source>
        <dbReference type="RuleBase" id="RU000461"/>
    </source>
</evidence>
<comment type="function">
    <text evidence="7">Cytochromes P450 are a group of heme-thiolate monooxygenases. They oxidize a variety of structurally unrelated compounds, including steroids, fatty acids, and xenobiotics.</text>
</comment>
<dbReference type="Pfam" id="PF00067">
    <property type="entry name" value="p450"/>
    <property type="match status" value="1"/>
</dbReference>
<dbReference type="Proteomes" id="UP000594118">
    <property type="component" value="Chromosome"/>
</dbReference>
<dbReference type="GO" id="GO:0005506">
    <property type="term" value="F:iron ion binding"/>
    <property type="evidence" value="ECO:0007669"/>
    <property type="project" value="InterPro"/>
</dbReference>
<dbReference type="InterPro" id="IPR002397">
    <property type="entry name" value="Cyt_P450_B"/>
</dbReference>
<keyword evidence="5 8" id="KW-0408">Iron</keyword>
<dbReference type="GO" id="GO:0004497">
    <property type="term" value="F:monooxygenase activity"/>
    <property type="evidence" value="ECO:0007669"/>
    <property type="project" value="UniProtKB-KW"/>
</dbReference>
<dbReference type="GO" id="GO:0020037">
    <property type="term" value="F:heme binding"/>
    <property type="evidence" value="ECO:0007669"/>
    <property type="project" value="InterPro"/>
</dbReference>
<proteinExistence type="inferred from homology"/>
<dbReference type="CDD" id="cd20625">
    <property type="entry name" value="CYP164-like"/>
    <property type="match status" value="1"/>
</dbReference>
<evidence type="ECO:0000256" key="1">
    <source>
        <dbReference type="ARBA" id="ARBA00010617"/>
    </source>
</evidence>
<keyword evidence="4 8" id="KW-0560">Oxidoreductase</keyword>
<protein>
    <submittedName>
        <fullName evidence="9">Cytochrome P450</fullName>
    </submittedName>
</protein>
<dbReference type="RefSeq" id="WP_193082897.1">
    <property type="nucleotide sequence ID" value="NZ_CP045201.1"/>
</dbReference>
<dbReference type="PRINTS" id="PR00359">
    <property type="entry name" value="BP450"/>
</dbReference>
<evidence type="ECO:0000313" key="10">
    <source>
        <dbReference type="Proteomes" id="UP000594118"/>
    </source>
</evidence>
<evidence type="ECO:0000256" key="2">
    <source>
        <dbReference type="ARBA" id="ARBA00022617"/>
    </source>
</evidence>
<evidence type="ECO:0000256" key="6">
    <source>
        <dbReference type="ARBA" id="ARBA00023033"/>
    </source>
</evidence>
<dbReference type="FunFam" id="1.10.630.10:FF:000018">
    <property type="entry name" value="Cytochrome P450 monooxygenase"/>
    <property type="match status" value="1"/>
</dbReference>
<dbReference type="AlphaFoldDB" id="A0A7L9WLJ5"/>
<evidence type="ECO:0000313" key="9">
    <source>
        <dbReference type="EMBL" id="QOL80577.1"/>
    </source>
</evidence>
<dbReference type="Gene3D" id="1.10.630.10">
    <property type="entry name" value="Cytochrome P450"/>
    <property type="match status" value="1"/>
</dbReference>
<evidence type="ECO:0000256" key="5">
    <source>
        <dbReference type="ARBA" id="ARBA00023004"/>
    </source>
</evidence>
<dbReference type="InterPro" id="IPR001128">
    <property type="entry name" value="Cyt_P450"/>
</dbReference>
<keyword evidence="2 8" id="KW-0349">Heme</keyword>
<accession>A0A7L9WLJ5</accession>
<sequence>MSRISQSPTDPAFVQNPYDFYARQRASGPMHDWDEYHMPAVFDYDTVNALLRDRRFGRDCPEELKTPVAPHIEDFHQVEKYSMLSLDGAPHMRMRALTLRAFTSRRIARLEPDIIEISNALIDAFPSGPFDLIPAYATQVPVIIICRLLGVPEAMAPQLLEWSNTMVAMYQARRDRQIEDAAARAATEFADYIRAYAEEKRKHPADDLITELLAAEEAGEKLTMDELIGTCIVLLNAGHEATVHTIGNGVVGLLNHGHAGQWLTPERVDATVEEVLRHDPPLHIFTRYAFEEAEVLGRTFKRGDQIALMLGAANRDPKVWDNPEAFDPSRPIKTNTSFGAGAHFCIGAPLARLELRHTLPILFQRCPNLKLEGTPEYADLYHFHGLDHLMVSAR</sequence>
<keyword evidence="10" id="KW-1185">Reference proteome</keyword>
<reference evidence="9 10" key="1">
    <citation type="submission" date="2019-10" db="EMBL/GenBank/DDBJ databases">
        <title>Pseudopuniceibacterium sp. HQ09 islated from Antarctica.</title>
        <authorList>
            <person name="Liao L."/>
            <person name="Su S."/>
            <person name="Chen B."/>
            <person name="Yu Y."/>
        </authorList>
    </citation>
    <scope>NUCLEOTIDE SEQUENCE [LARGE SCALE GENOMIC DNA]</scope>
    <source>
        <strain evidence="9 10">HQ09</strain>
    </source>
</reference>
<dbReference type="PANTHER" id="PTHR46696">
    <property type="entry name" value="P450, PUTATIVE (EUROFUNG)-RELATED"/>
    <property type="match status" value="1"/>
</dbReference>
<dbReference type="PRINTS" id="PR00385">
    <property type="entry name" value="P450"/>
</dbReference>
<dbReference type="PANTHER" id="PTHR46696:SF1">
    <property type="entry name" value="CYTOCHROME P450 YJIB-RELATED"/>
    <property type="match status" value="1"/>
</dbReference>
<dbReference type="SUPFAM" id="SSF48264">
    <property type="entry name" value="Cytochrome P450"/>
    <property type="match status" value="1"/>
</dbReference>
<evidence type="ECO:0000256" key="4">
    <source>
        <dbReference type="ARBA" id="ARBA00023002"/>
    </source>
</evidence>
<keyword evidence="3 8" id="KW-0479">Metal-binding</keyword>
<dbReference type="EMBL" id="CP045201">
    <property type="protein sequence ID" value="QOL80577.1"/>
    <property type="molecule type" value="Genomic_DNA"/>
</dbReference>
<name>A0A7L9WLJ5_9RHOB</name>
<gene>
    <name evidence="9" type="ORF">F3W81_06980</name>
</gene>
<dbReference type="GO" id="GO:0016705">
    <property type="term" value="F:oxidoreductase activity, acting on paired donors, with incorporation or reduction of molecular oxygen"/>
    <property type="evidence" value="ECO:0007669"/>
    <property type="project" value="InterPro"/>
</dbReference>
<dbReference type="PROSITE" id="PS00086">
    <property type="entry name" value="CYTOCHROME_P450"/>
    <property type="match status" value="1"/>
</dbReference>
<evidence type="ECO:0000256" key="7">
    <source>
        <dbReference type="ARBA" id="ARBA00043906"/>
    </source>
</evidence>
<keyword evidence="6 8" id="KW-0503">Monooxygenase</keyword>
<comment type="similarity">
    <text evidence="1 8">Belongs to the cytochrome P450 family.</text>
</comment>
<evidence type="ECO:0000256" key="3">
    <source>
        <dbReference type="ARBA" id="ARBA00022723"/>
    </source>
</evidence>
<dbReference type="KEGG" id="pshq:F3W81_06980"/>
<dbReference type="InterPro" id="IPR017972">
    <property type="entry name" value="Cyt_P450_CS"/>
</dbReference>
<dbReference type="InterPro" id="IPR036396">
    <property type="entry name" value="Cyt_P450_sf"/>
</dbReference>